<evidence type="ECO:0000313" key="3">
    <source>
        <dbReference type="Proteomes" id="UP000666915"/>
    </source>
</evidence>
<dbReference type="EMBL" id="JAGEOK010000030">
    <property type="protein sequence ID" value="MBO2443078.1"/>
    <property type="molecule type" value="Genomic_DNA"/>
</dbReference>
<evidence type="ECO:0000313" key="2">
    <source>
        <dbReference type="EMBL" id="MBO2443078.1"/>
    </source>
</evidence>
<name>A0ABS3RBT5_9ACTN</name>
<evidence type="ECO:0000256" key="1">
    <source>
        <dbReference type="SAM" id="MobiDB-lite"/>
    </source>
</evidence>
<dbReference type="Proteomes" id="UP000666915">
    <property type="component" value="Unassembled WGS sequence"/>
</dbReference>
<accession>A0ABS3RBT5</accession>
<reference evidence="2 3" key="1">
    <citation type="submission" date="2021-03" db="EMBL/GenBank/DDBJ databases">
        <authorList>
            <person name="Kanchanasin P."/>
            <person name="Saeng-In P."/>
            <person name="Phongsopitanun W."/>
            <person name="Yuki M."/>
            <person name="Kudo T."/>
            <person name="Ohkuma M."/>
            <person name="Tanasupawat S."/>
        </authorList>
    </citation>
    <scope>NUCLEOTIDE SEQUENCE [LARGE SCALE GENOMIC DNA]</scope>
    <source>
        <strain evidence="2 3">L46</strain>
    </source>
</reference>
<gene>
    <name evidence="2" type="ORF">J4557_36675</name>
</gene>
<feature type="region of interest" description="Disordered" evidence="1">
    <location>
        <begin position="1"/>
        <end position="21"/>
    </location>
</feature>
<organism evidence="2 3">
    <name type="scientific">Actinomadura nitritigenes</name>
    <dbReference type="NCBI Taxonomy" id="134602"/>
    <lineage>
        <taxon>Bacteria</taxon>
        <taxon>Bacillati</taxon>
        <taxon>Actinomycetota</taxon>
        <taxon>Actinomycetes</taxon>
        <taxon>Streptosporangiales</taxon>
        <taxon>Thermomonosporaceae</taxon>
        <taxon>Actinomadura</taxon>
    </lineage>
</organism>
<comment type="caution">
    <text evidence="2">The sequence shown here is derived from an EMBL/GenBank/DDBJ whole genome shotgun (WGS) entry which is preliminary data.</text>
</comment>
<proteinExistence type="predicted"/>
<protein>
    <submittedName>
        <fullName evidence="2">Uncharacterized protein</fullName>
    </submittedName>
</protein>
<dbReference type="RefSeq" id="WP_208271401.1">
    <property type="nucleotide sequence ID" value="NZ_BAAAGM010000052.1"/>
</dbReference>
<keyword evidence="3" id="KW-1185">Reference proteome</keyword>
<sequence>MSLVTGGRSGEEVDGPEGKPDEFLEQLATELNSAQLLRARMERTAGGAWVRVVNPKTGWFSERVMCYPDPLADDTLCFWWEWGSKIGRVDDVRGCAAVIARVLDPGPEVGP</sequence>